<dbReference type="InterPro" id="IPR011051">
    <property type="entry name" value="RmlC_Cupin_sf"/>
</dbReference>
<dbReference type="Proteomes" id="UP001304298">
    <property type="component" value="Unassembled WGS sequence"/>
</dbReference>
<protein>
    <submittedName>
        <fullName evidence="2">dTDP-4-dehydrorhamnose 3,5-epimerase</fullName>
        <ecNumber evidence="2">5.1.3.13</ecNumber>
    </submittedName>
</protein>
<evidence type="ECO:0000313" key="3">
    <source>
        <dbReference type="Proteomes" id="UP001304298"/>
    </source>
</evidence>
<dbReference type="EMBL" id="JAYFSI010000020">
    <property type="protein sequence ID" value="MEA5367183.1"/>
    <property type="molecule type" value="Genomic_DNA"/>
</dbReference>
<organism evidence="2 3">
    <name type="scientific">Amycolatopsis heterodermiae</name>
    <dbReference type="NCBI Taxonomy" id="3110235"/>
    <lineage>
        <taxon>Bacteria</taxon>
        <taxon>Bacillati</taxon>
        <taxon>Actinomycetota</taxon>
        <taxon>Actinomycetes</taxon>
        <taxon>Pseudonocardiales</taxon>
        <taxon>Pseudonocardiaceae</taxon>
        <taxon>Amycolatopsis</taxon>
    </lineage>
</organism>
<dbReference type="EC" id="5.1.3.13" evidence="2"/>
<name>A0ABU5RLL5_9PSEU</name>
<dbReference type="SUPFAM" id="SSF51182">
    <property type="entry name" value="RmlC-like cupins"/>
    <property type="match status" value="1"/>
</dbReference>
<dbReference type="Gene3D" id="2.60.120.10">
    <property type="entry name" value="Jelly Rolls"/>
    <property type="match status" value="1"/>
</dbReference>
<sequence length="203" mass="22231">MDSRIEPLPISGAWRISPTVFADDRGSLHEPFHSGQFEAATGIDLVVRQATCSISQRAVLRGIRVSAEARSAKYVTCTAGVVLDVVVDVRVGSETFGRWHAERLDHETRTALYLPSGLGHAFLALSDTATLLYLLSRPHQDKNERTINALDPDLAITWPPDITPLRSARDAAAPGLIEARQAQMLPTFATHSALHRDTFARRG</sequence>
<proteinExistence type="inferred from homology"/>
<dbReference type="InterPro" id="IPR014710">
    <property type="entry name" value="RmlC-like_jellyroll"/>
</dbReference>
<comment type="caution">
    <text evidence="2">The sequence shown here is derived from an EMBL/GenBank/DDBJ whole genome shotgun (WGS) entry which is preliminary data.</text>
</comment>
<gene>
    <name evidence="2" type="primary">rfbC</name>
    <name evidence="2" type="ORF">VA596_47185</name>
</gene>
<reference evidence="2 3" key="1">
    <citation type="submission" date="2023-12" db="EMBL/GenBank/DDBJ databases">
        <title>Amycolatopsis sp. V23-08.</title>
        <authorList>
            <person name="Somphong A."/>
        </authorList>
    </citation>
    <scope>NUCLEOTIDE SEQUENCE [LARGE SCALE GENOMIC DNA]</scope>
    <source>
        <strain evidence="2 3">V23-08</strain>
    </source>
</reference>
<keyword evidence="2" id="KW-0413">Isomerase</keyword>
<evidence type="ECO:0000256" key="1">
    <source>
        <dbReference type="ARBA" id="ARBA00010154"/>
    </source>
</evidence>
<evidence type="ECO:0000313" key="2">
    <source>
        <dbReference type="EMBL" id="MEA5367183.1"/>
    </source>
</evidence>
<keyword evidence="3" id="KW-1185">Reference proteome</keyword>
<dbReference type="GO" id="GO:0008830">
    <property type="term" value="F:dTDP-4-dehydrorhamnose 3,5-epimerase activity"/>
    <property type="evidence" value="ECO:0007669"/>
    <property type="project" value="UniProtKB-EC"/>
</dbReference>
<dbReference type="Pfam" id="PF00908">
    <property type="entry name" value="dTDP_sugar_isom"/>
    <property type="match status" value="1"/>
</dbReference>
<dbReference type="PANTHER" id="PTHR21047:SF2">
    <property type="entry name" value="THYMIDINE DIPHOSPHO-4-KETO-RHAMNOSE 3,5-EPIMERASE"/>
    <property type="match status" value="1"/>
</dbReference>
<dbReference type="PANTHER" id="PTHR21047">
    <property type="entry name" value="DTDP-6-DEOXY-D-GLUCOSE-3,5 EPIMERASE"/>
    <property type="match status" value="1"/>
</dbReference>
<dbReference type="RefSeq" id="WP_323336975.1">
    <property type="nucleotide sequence ID" value="NZ_JAYFSI010000020.1"/>
</dbReference>
<accession>A0ABU5RLL5</accession>
<dbReference type="InterPro" id="IPR000888">
    <property type="entry name" value="RmlC-like"/>
</dbReference>
<comment type="similarity">
    <text evidence="1">Belongs to the dTDP-4-dehydrorhamnose 3,5-epimerase family.</text>
</comment>